<dbReference type="GO" id="GO:0006355">
    <property type="term" value="P:regulation of DNA-templated transcription"/>
    <property type="evidence" value="ECO:0007669"/>
    <property type="project" value="InterPro"/>
</dbReference>
<organism evidence="4 5">
    <name type="scientific">Oceanospirillum linum</name>
    <dbReference type="NCBI Taxonomy" id="966"/>
    <lineage>
        <taxon>Bacteria</taxon>
        <taxon>Pseudomonadati</taxon>
        <taxon>Pseudomonadota</taxon>
        <taxon>Gammaproteobacteria</taxon>
        <taxon>Oceanospirillales</taxon>
        <taxon>Oceanospirillaceae</taxon>
        <taxon>Oceanospirillum</taxon>
    </lineage>
</organism>
<dbReference type="STRING" id="966.BTA35_0205000"/>
<dbReference type="InterPro" id="IPR038309">
    <property type="entry name" value="Rsd/AlgQ_sf"/>
</dbReference>
<keyword evidence="2 3" id="KW-0804">Transcription</keyword>
<accession>A0A1T1HG44</accession>
<comment type="similarity">
    <text evidence="3">Belongs to the Rsd/AlgQ family.</text>
</comment>
<protein>
    <recommendedName>
        <fullName evidence="6">Anti-RNA polymerase sigma 70 factor</fullName>
    </recommendedName>
</protein>
<evidence type="ECO:0000256" key="2">
    <source>
        <dbReference type="ARBA" id="ARBA00023163"/>
    </source>
</evidence>
<proteinExistence type="inferred from homology"/>
<dbReference type="PIRSF" id="PIRSF016548">
    <property type="entry name" value="Rsd_AlgQ"/>
    <property type="match status" value="1"/>
</dbReference>
<dbReference type="InterPro" id="IPR007448">
    <property type="entry name" value="Sigma70_reg_Rsd_AlgQ"/>
</dbReference>
<reference evidence="4" key="1">
    <citation type="submission" date="2017-02" db="EMBL/GenBank/DDBJ databases">
        <title>Draft Genome Sequence of the Salt Water Bacterium Oceanospirillum linum ATCC 11336.</title>
        <authorList>
            <person name="Trachtenberg A.M."/>
            <person name="Carney J.G."/>
            <person name="Linnane J.D."/>
            <person name="Rheaume B.A."/>
            <person name="Pitts N.L."/>
            <person name="Mykles D.L."/>
            <person name="Maclea K.S."/>
        </authorList>
    </citation>
    <scope>NUCLEOTIDE SEQUENCE [LARGE SCALE GENOMIC DNA]</scope>
    <source>
        <strain evidence="4">ATCC 11336</strain>
    </source>
</reference>
<keyword evidence="5" id="KW-1185">Reference proteome</keyword>
<sequence>MLEGCKNARERWSGVHEMIDKWLQERQELIVNYTEVAHQINKDAPVTPSQVQALCDVMVDYTSAGHFEIFEQLCREAEAFSDQDAINLSHKIFPLIQKSTDVILDFNEAYGAEISTADATSVLADKLSILGEYLADRFQHEDTLIETLHTAHRELVGS</sequence>
<keyword evidence="1 3" id="KW-0805">Transcription regulation</keyword>
<dbReference type="Proteomes" id="UP000190064">
    <property type="component" value="Unassembled WGS sequence"/>
</dbReference>
<dbReference type="AlphaFoldDB" id="A0A1T1HG44"/>
<comment type="caution">
    <text evidence="4">The sequence shown here is derived from an EMBL/GenBank/DDBJ whole genome shotgun (WGS) entry which is preliminary data.</text>
</comment>
<evidence type="ECO:0000256" key="1">
    <source>
        <dbReference type="ARBA" id="ARBA00023015"/>
    </source>
</evidence>
<evidence type="ECO:0008006" key="6">
    <source>
        <dbReference type="Google" id="ProtNLM"/>
    </source>
</evidence>
<evidence type="ECO:0000256" key="3">
    <source>
        <dbReference type="RuleBase" id="RU004409"/>
    </source>
</evidence>
<dbReference type="NCBIfam" id="NF008723">
    <property type="entry name" value="PRK11718.1"/>
    <property type="match status" value="1"/>
</dbReference>
<dbReference type="RefSeq" id="WP_077243280.1">
    <property type="nucleotide sequence ID" value="NZ_FXTS01000004.1"/>
</dbReference>
<name>A0A1T1HG44_OCELI</name>
<dbReference type="EMBL" id="MTSD02000001">
    <property type="protein sequence ID" value="OOV88829.1"/>
    <property type="molecule type" value="Genomic_DNA"/>
</dbReference>
<gene>
    <name evidence="4" type="ORF">BTA35_0205000</name>
</gene>
<evidence type="ECO:0000313" key="4">
    <source>
        <dbReference type="EMBL" id="OOV88829.1"/>
    </source>
</evidence>
<dbReference type="Pfam" id="PF04353">
    <property type="entry name" value="Rsd_AlgQ"/>
    <property type="match status" value="1"/>
</dbReference>
<evidence type="ECO:0000313" key="5">
    <source>
        <dbReference type="Proteomes" id="UP000190064"/>
    </source>
</evidence>
<dbReference type="Gene3D" id="1.20.120.1370">
    <property type="entry name" value="Regulator of RNA polymerase sigma(70) subunit, domain 4"/>
    <property type="match status" value="1"/>
</dbReference>